<dbReference type="GeneID" id="77803351"/>
<evidence type="ECO:0000313" key="1">
    <source>
        <dbReference type="EMBL" id="WAQ90875.1"/>
    </source>
</evidence>
<reference evidence="1" key="1">
    <citation type="submission" date="2022-10" db="EMBL/GenBank/DDBJ databases">
        <title>Puccinia triticina Genome sequencing and assembly.</title>
        <authorList>
            <person name="Li C."/>
        </authorList>
    </citation>
    <scope>NUCLEOTIDE SEQUENCE</scope>
    <source>
        <strain evidence="1">Pt15</strain>
    </source>
</reference>
<dbReference type="Proteomes" id="UP001164743">
    <property type="component" value="Chromosome 13A"/>
</dbReference>
<keyword evidence="2" id="KW-1185">Reference proteome</keyword>
<evidence type="ECO:0000313" key="2">
    <source>
        <dbReference type="Proteomes" id="UP001164743"/>
    </source>
</evidence>
<proteinExistence type="predicted"/>
<sequence>MLLSSASLPSISSRDHSSLVAMTIIGHLINSTHLPLPTSVTEGLANALLKQEIWVWSNLTVSSPTPRDAHPDSTVCADVQRRRHAQAEPARAYKLYRLFAWPS</sequence>
<accession>A0ABY7D4E9</accession>
<organism evidence="1 2">
    <name type="scientific">Puccinia triticina</name>
    <dbReference type="NCBI Taxonomy" id="208348"/>
    <lineage>
        <taxon>Eukaryota</taxon>
        <taxon>Fungi</taxon>
        <taxon>Dikarya</taxon>
        <taxon>Basidiomycota</taxon>
        <taxon>Pucciniomycotina</taxon>
        <taxon>Pucciniomycetes</taxon>
        <taxon>Pucciniales</taxon>
        <taxon>Pucciniaceae</taxon>
        <taxon>Puccinia</taxon>
    </lineage>
</organism>
<dbReference type="EMBL" id="CP110433">
    <property type="protein sequence ID" value="WAQ90875.1"/>
    <property type="molecule type" value="Genomic_DNA"/>
</dbReference>
<name>A0ABY7D4E9_9BASI</name>
<dbReference type="RefSeq" id="XP_053026430.1">
    <property type="nucleotide sequence ID" value="XM_053162456.1"/>
</dbReference>
<gene>
    <name evidence="1" type="ORF">PtA15_13A275</name>
</gene>
<protein>
    <submittedName>
        <fullName evidence="1">Uncharacterized protein</fullName>
    </submittedName>
</protein>